<protein>
    <submittedName>
        <fullName evidence="8">Serum paraoxonase/arylesterase 2</fullName>
    </submittedName>
</protein>
<gene>
    <name evidence="8" type="ORF">PoB_007566100</name>
</gene>
<keyword evidence="9" id="KW-1185">Reference proteome</keyword>
<evidence type="ECO:0000256" key="4">
    <source>
        <dbReference type="ARBA" id="ARBA00023180"/>
    </source>
</evidence>
<keyword evidence="7" id="KW-0812">Transmembrane</keyword>
<sequence length="336" mass="38042">MLRQAFYGLILSMICYLLFHGYTKLGLNYHFKKHYPGECRQVTGLDYGSEHMEVTQDGLAFITSGVDFPCTSEKYHSFIREKNIRGTIFLYDFKNPKLGASALRFQPSKTFDPATFQPHGISLLEDKAKGEHLLYVVNHVRHGKDRVEKFKFIPRVNELQHLRFFNDSKFLILNDVALIGEDKFYASNYLFFESHFLSFLEHVLPLPLGGLLLVDGNHVTEVVKSLHGPNGVILSKDKRHLYVAIPMEGTMHVYETQKDNGLKLVQDVPEVIRLPLSNGLVDHEKITELFYDHGDLISASSVAHIHSGQLLIGSVIDKLVVCDLFGKVVGKKAGKV</sequence>
<dbReference type="SUPFAM" id="SSF63829">
    <property type="entry name" value="Calcium-dependent phosphotriesterase"/>
    <property type="match status" value="1"/>
</dbReference>
<keyword evidence="3" id="KW-1015">Disulfide bond</keyword>
<dbReference type="EMBL" id="BLXT01008461">
    <property type="protein sequence ID" value="GFO49156.1"/>
    <property type="molecule type" value="Genomic_DNA"/>
</dbReference>
<feature type="binding site" evidence="6">
    <location>
        <position position="175"/>
    </location>
    <ligand>
        <name>Ca(2+)</name>
        <dbReference type="ChEBI" id="CHEBI:29108"/>
        <label>1</label>
        <note>catalytic</note>
    </ligand>
</feature>
<organism evidence="8 9">
    <name type="scientific">Plakobranchus ocellatus</name>
    <dbReference type="NCBI Taxonomy" id="259542"/>
    <lineage>
        <taxon>Eukaryota</taxon>
        <taxon>Metazoa</taxon>
        <taxon>Spiralia</taxon>
        <taxon>Lophotrochozoa</taxon>
        <taxon>Mollusca</taxon>
        <taxon>Gastropoda</taxon>
        <taxon>Heterobranchia</taxon>
        <taxon>Euthyneura</taxon>
        <taxon>Panpulmonata</taxon>
        <taxon>Sacoglossa</taxon>
        <taxon>Placobranchoidea</taxon>
        <taxon>Plakobranchidae</taxon>
        <taxon>Plakobranchus</taxon>
    </lineage>
</organism>
<feature type="binding site" evidence="6">
    <location>
        <position position="50"/>
    </location>
    <ligand>
        <name>Ca(2+)</name>
        <dbReference type="ChEBI" id="CHEBI:29108"/>
        <label>1</label>
        <note>catalytic</note>
    </ligand>
</feature>
<keyword evidence="7" id="KW-0472">Membrane</keyword>
<dbReference type="Pfam" id="PF01731">
    <property type="entry name" value="Arylesterase"/>
    <property type="match status" value="1"/>
</dbReference>
<feature type="transmembrane region" description="Helical" evidence="7">
    <location>
        <begin position="6"/>
        <end position="23"/>
    </location>
</feature>
<accession>A0AAV4DZ87</accession>
<feature type="binding site" evidence="6">
    <location>
        <position position="174"/>
    </location>
    <ligand>
        <name>Ca(2+)</name>
        <dbReference type="ChEBI" id="CHEBI:29108"/>
        <label>1</label>
        <note>catalytic</note>
    </ligand>
</feature>
<evidence type="ECO:0000256" key="1">
    <source>
        <dbReference type="ARBA" id="ARBA00008595"/>
    </source>
</evidence>
<dbReference type="PANTHER" id="PTHR11799:SF12">
    <property type="entry name" value="PARAOXONASE-RELATED"/>
    <property type="match status" value="1"/>
</dbReference>
<dbReference type="InterPro" id="IPR011042">
    <property type="entry name" value="6-blade_b-propeller_TolB-like"/>
</dbReference>
<name>A0AAV4DZ87_9GAST</name>
<keyword evidence="6" id="KW-0479">Metal-binding</keyword>
<dbReference type="Gene3D" id="2.120.10.30">
    <property type="entry name" value="TolB, C-terminal domain"/>
    <property type="match status" value="1"/>
</dbReference>
<feature type="active site" description="Proton acceptor" evidence="5">
    <location>
        <position position="119"/>
    </location>
</feature>
<keyword evidence="4" id="KW-0325">Glycoprotein</keyword>
<evidence type="ECO:0000313" key="9">
    <source>
        <dbReference type="Proteomes" id="UP000735302"/>
    </source>
</evidence>
<feature type="binding site" evidence="6">
    <location>
        <position position="230"/>
    </location>
    <ligand>
        <name>Ca(2+)</name>
        <dbReference type="ChEBI" id="CHEBI:29108"/>
        <label>1</label>
        <note>catalytic</note>
    </ligand>
</feature>
<evidence type="ECO:0000256" key="6">
    <source>
        <dbReference type="PIRSR" id="PIRSR602640-2"/>
    </source>
</evidence>
<dbReference type="GO" id="GO:0004064">
    <property type="term" value="F:arylesterase activity"/>
    <property type="evidence" value="ECO:0007669"/>
    <property type="project" value="InterPro"/>
</dbReference>
<evidence type="ECO:0000313" key="8">
    <source>
        <dbReference type="EMBL" id="GFO49156.1"/>
    </source>
</evidence>
<dbReference type="InterPro" id="IPR002640">
    <property type="entry name" value="Arylesterase"/>
</dbReference>
<evidence type="ECO:0000256" key="7">
    <source>
        <dbReference type="SAM" id="Phobius"/>
    </source>
</evidence>
<comment type="caution">
    <text evidence="8">The sequence shown here is derived from an EMBL/GenBank/DDBJ whole genome shotgun (WGS) entry which is preliminary data.</text>
</comment>
<reference evidence="8 9" key="1">
    <citation type="journal article" date="2021" name="Elife">
        <title>Chloroplast acquisition without the gene transfer in kleptoplastic sea slugs, Plakobranchus ocellatus.</title>
        <authorList>
            <person name="Maeda T."/>
            <person name="Takahashi S."/>
            <person name="Yoshida T."/>
            <person name="Shimamura S."/>
            <person name="Takaki Y."/>
            <person name="Nagai Y."/>
            <person name="Toyoda A."/>
            <person name="Suzuki Y."/>
            <person name="Arimoto A."/>
            <person name="Ishii H."/>
            <person name="Satoh N."/>
            <person name="Nishiyama T."/>
            <person name="Hasebe M."/>
            <person name="Maruyama T."/>
            <person name="Minagawa J."/>
            <person name="Obokata J."/>
            <person name="Shigenobu S."/>
        </authorList>
    </citation>
    <scope>NUCLEOTIDE SEQUENCE [LARGE SCALE GENOMIC DNA]</scope>
</reference>
<evidence type="ECO:0000256" key="2">
    <source>
        <dbReference type="ARBA" id="ARBA00022801"/>
    </source>
</evidence>
<dbReference type="AlphaFoldDB" id="A0AAV4DZ87"/>
<feature type="binding site" evidence="6">
    <location>
        <position position="121"/>
    </location>
    <ligand>
        <name>Ca(2+)</name>
        <dbReference type="ChEBI" id="CHEBI:29108"/>
        <label>1</label>
        <note>catalytic</note>
    </ligand>
</feature>
<dbReference type="Proteomes" id="UP000735302">
    <property type="component" value="Unassembled WGS sequence"/>
</dbReference>
<keyword evidence="2" id="KW-0378">Hydrolase</keyword>
<dbReference type="GO" id="GO:0046872">
    <property type="term" value="F:metal ion binding"/>
    <property type="evidence" value="ECO:0007669"/>
    <property type="project" value="UniProtKB-KW"/>
</dbReference>
<evidence type="ECO:0000256" key="3">
    <source>
        <dbReference type="ARBA" id="ARBA00023157"/>
    </source>
</evidence>
<keyword evidence="6" id="KW-0106">Calcium</keyword>
<proteinExistence type="inferred from homology"/>
<comment type="similarity">
    <text evidence="1">Belongs to the paraoxonase family.</text>
</comment>
<comment type="cofactor">
    <cofactor evidence="6">
        <name>Ca(2+)</name>
        <dbReference type="ChEBI" id="CHEBI:29108"/>
    </cofactor>
    <text evidence="6">Binds 2 calcium ions per subunit.</text>
</comment>
<keyword evidence="7" id="KW-1133">Transmembrane helix</keyword>
<dbReference type="InterPro" id="IPR051288">
    <property type="entry name" value="Serum_paraoxonase/arylesterase"/>
</dbReference>
<dbReference type="PANTHER" id="PTHR11799">
    <property type="entry name" value="PARAOXONASE"/>
    <property type="match status" value="1"/>
</dbReference>
<evidence type="ECO:0000256" key="5">
    <source>
        <dbReference type="PIRSR" id="PIRSR602640-1"/>
    </source>
</evidence>